<keyword evidence="2" id="KW-0732">Signal</keyword>
<evidence type="ECO:0000313" key="4">
    <source>
        <dbReference type="Proteomes" id="UP000504638"/>
    </source>
</evidence>
<gene>
    <name evidence="3 5" type="ORF">P152DRAFT_401695</name>
</gene>
<dbReference type="PANTHER" id="PTHR28288">
    <property type="entry name" value="PROTEASE B INHIBITOR 2"/>
    <property type="match status" value="1"/>
</dbReference>
<protein>
    <recommendedName>
        <fullName evidence="6">Protease propeptide/inhibitor</fullName>
    </recommendedName>
</protein>
<reference evidence="3 5" key="1">
    <citation type="submission" date="2020-01" db="EMBL/GenBank/DDBJ databases">
        <authorList>
            <consortium name="DOE Joint Genome Institute"/>
            <person name="Haridas S."/>
            <person name="Albert R."/>
            <person name="Binder M."/>
            <person name="Bloem J."/>
            <person name="Labutti K."/>
            <person name="Salamov A."/>
            <person name="Andreopoulos B."/>
            <person name="Baker S.E."/>
            <person name="Barry K."/>
            <person name="Bills G."/>
            <person name="Bluhm B.H."/>
            <person name="Cannon C."/>
            <person name="Castanera R."/>
            <person name="Culley D.E."/>
            <person name="Daum C."/>
            <person name="Ezra D."/>
            <person name="Gonzalez J.B."/>
            <person name="Henrissat B."/>
            <person name="Kuo A."/>
            <person name="Liang C."/>
            <person name="Lipzen A."/>
            <person name="Lutzoni F."/>
            <person name="Magnuson J."/>
            <person name="Mondo S."/>
            <person name="Nolan M."/>
            <person name="Ohm R."/>
            <person name="Pangilinan J."/>
            <person name="Park H.-J."/>
            <person name="Ramirez L."/>
            <person name="Alfaro M."/>
            <person name="Sun H."/>
            <person name="Tritt A."/>
            <person name="Yoshinaga Y."/>
            <person name="Zwiers L.-H."/>
            <person name="Turgeon B.G."/>
            <person name="Goodwin S.B."/>
            <person name="Spatafora J.W."/>
            <person name="Crous P.W."/>
            <person name="Grigoriev I.V."/>
        </authorList>
    </citation>
    <scope>NUCLEOTIDE SEQUENCE</scope>
    <source>
        <strain evidence="3 5">CBS 781.70</strain>
    </source>
</reference>
<feature type="signal peptide" evidence="2">
    <location>
        <begin position="1"/>
        <end position="19"/>
    </location>
</feature>
<dbReference type="FunFam" id="3.30.70.80:FF:000005">
    <property type="entry name" value="Proteinase inhibitor I2B"/>
    <property type="match status" value="1"/>
</dbReference>
<evidence type="ECO:0008006" key="6">
    <source>
        <dbReference type="Google" id="ProtNLM"/>
    </source>
</evidence>
<sequence length="99" mass="10858">MKFPLFSLLLVLLAAFALATAPQKSVVISYPESTPDHVLQQAKDAIQAAGGIITHEYNLIKGFAARVPVKVLESIQTWGAEYNALIEEDQVVYTNEEVN</sequence>
<dbReference type="InterPro" id="IPR037045">
    <property type="entry name" value="S8pro/Inhibitor_I9_sf"/>
</dbReference>
<keyword evidence="4" id="KW-1185">Reference proteome</keyword>
<feature type="chain" id="PRO_5044631657" description="Protease propeptide/inhibitor" evidence="2">
    <location>
        <begin position="20"/>
        <end position="99"/>
    </location>
</feature>
<comment type="similarity">
    <text evidence="1">Belongs to the protease inhibitor I9 family.</text>
</comment>
<evidence type="ECO:0000313" key="3">
    <source>
        <dbReference type="EMBL" id="KAF1810306.1"/>
    </source>
</evidence>
<accession>A0A6G1FXB0</accession>
<dbReference type="GO" id="GO:0004866">
    <property type="term" value="F:endopeptidase inhibitor activity"/>
    <property type="evidence" value="ECO:0007669"/>
    <property type="project" value="TreeGrafter"/>
</dbReference>
<dbReference type="GeneID" id="54417191"/>
<dbReference type="RefSeq" id="XP_033531937.1">
    <property type="nucleotide sequence ID" value="XM_033676621.1"/>
</dbReference>
<name>A0A6G1FXB0_9PEZI</name>
<organism evidence="3">
    <name type="scientific">Eremomyces bilateralis CBS 781.70</name>
    <dbReference type="NCBI Taxonomy" id="1392243"/>
    <lineage>
        <taxon>Eukaryota</taxon>
        <taxon>Fungi</taxon>
        <taxon>Dikarya</taxon>
        <taxon>Ascomycota</taxon>
        <taxon>Pezizomycotina</taxon>
        <taxon>Dothideomycetes</taxon>
        <taxon>Dothideomycetes incertae sedis</taxon>
        <taxon>Eremomycetales</taxon>
        <taxon>Eremomycetaceae</taxon>
        <taxon>Eremomyces</taxon>
    </lineage>
</organism>
<dbReference type="AlphaFoldDB" id="A0A6G1FXB0"/>
<evidence type="ECO:0000256" key="2">
    <source>
        <dbReference type="SAM" id="SignalP"/>
    </source>
</evidence>
<dbReference type="PANTHER" id="PTHR28288:SF1">
    <property type="entry name" value="INHIBITOR I9 DOMAIN-CONTAINING PROTEIN"/>
    <property type="match status" value="1"/>
</dbReference>
<reference evidence="5" key="2">
    <citation type="submission" date="2020-04" db="EMBL/GenBank/DDBJ databases">
        <authorList>
            <consortium name="NCBI Genome Project"/>
        </authorList>
    </citation>
    <scope>NUCLEOTIDE SEQUENCE</scope>
    <source>
        <strain evidence="5">CBS 781.70</strain>
    </source>
</reference>
<evidence type="ECO:0000313" key="5">
    <source>
        <dbReference type="RefSeq" id="XP_033531937.1"/>
    </source>
</evidence>
<reference evidence="5" key="3">
    <citation type="submission" date="2025-04" db="UniProtKB">
        <authorList>
            <consortium name="RefSeq"/>
        </authorList>
    </citation>
    <scope>IDENTIFICATION</scope>
    <source>
        <strain evidence="5">CBS 781.70</strain>
    </source>
</reference>
<dbReference type="EMBL" id="ML975167">
    <property type="protein sequence ID" value="KAF1810306.1"/>
    <property type="molecule type" value="Genomic_DNA"/>
</dbReference>
<dbReference type="InterPro" id="IPR052471">
    <property type="entry name" value="PBI_I9"/>
</dbReference>
<proteinExistence type="inferred from homology"/>
<dbReference type="GO" id="GO:0042144">
    <property type="term" value="P:vacuole fusion, non-autophagic"/>
    <property type="evidence" value="ECO:0007669"/>
    <property type="project" value="TreeGrafter"/>
</dbReference>
<dbReference type="SUPFAM" id="SSF54897">
    <property type="entry name" value="Protease propeptides/inhibitors"/>
    <property type="match status" value="1"/>
</dbReference>
<dbReference type="Proteomes" id="UP000504638">
    <property type="component" value="Unplaced"/>
</dbReference>
<dbReference type="Gene3D" id="3.30.70.80">
    <property type="entry name" value="Peptidase S8 propeptide/proteinase inhibitor I9"/>
    <property type="match status" value="1"/>
</dbReference>
<dbReference type="OrthoDB" id="3888684at2759"/>
<evidence type="ECO:0000256" key="1">
    <source>
        <dbReference type="ARBA" id="ARBA00038069"/>
    </source>
</evidence>